<evidence type="ECO:0000256" key="6">
    <source>
        <dbReference type="ARBA" id="ARBA00022692"/>
    </source>
</evidence>
<evidence type="ECO:0000259" key="11">
    <source>
        <dbReference type="PROSITE" id="PS52015"/>
    </source>
</evidence>
<comment type="caution">
    <text evidence="12">The sequence shown here is derived from an EMBL/GenBank/DDBJ whole genome shotgun (WGS) entry which is preliminary data.</text>
</comment>
<keyword evidence="6" id="KW-0812">Transmembrane</keyword>
<evidence type="ECO:0000256" key="9">
    <source>
        <dbReference type="ARBA" id="ARBA00023136"/>
    </source>
</evidence>
<dbReference type="PROSITE" id="PS52015">
    <property type="entry name" value="TONB_CTD"/>
    <property type="match status" value="1"/>
</dbReference>
<dbReference type="EMBL" id="JAYGIL010000022">
    <property type="protein sequence ID" value="MEA5404605.1"/>
    <property type="molecule type" value="Genomic_DNA"/>
</dbReference>
<feature type="signal peptide" evidence="10">
    <location>
        <begin position="1"/>
        <end position="19"/>
    </location>
</feature>
<feature type="domain" description="TonB C-terminal" evidence="11">
    <location>
        <begin position="373"/>
        <end position="464"/>
    </location>
</feature>
<evidence type="ECO:0000256" key="10">
    <source>
        <dbReference type="SAM" id="SignalP"/>
    </source>
</evidence>
<evidence type="ECO:0000256" key="3">
    <source>
        <dbReference type="ARBA" id="ARBA00022448"/>
    </source>
</evidence>
<organism evidence="12 13">
    <name type="scientific">Arcicella gelida</name>
    <dbReference type="NCBI Taxonomy" id="2984195"/>
    <lineage>
        <taxon>Bacteria</taxon>
        <taxon>Pseudomonadati</taxon>
        <taxon>Bacteroidota</taxon>
        <taxon>Cytophagia</taxon>
        <taxon>Cytophagales</taxon>
        <taxon>Flectobacillaceae</taxon>
        <taxon>Arcicella</taxon>
    </lineage>
</organism>
<protein>
    <submittedName>
        <fullName evidence="12">TonB family protein</fullName>
    </submittedName>
</protein>
<dbReference type="PANTHER" id="PTHR33446:SF2">
    <property type="entry name" value="PROTEIN TONB"/>
    <property type="match status" value="1"/>
</dbReference>
<dbReference type="RefSeq" id="WP_323698038.1">
    <property type="nucleotide sequence ID" value="NZ_JAYGIL010000022.1"/>
</dbReference>
<keyword evidence="3" id="KW-0813">Transport</keyword>
<feature type="chain" id="PRO_5045765186" evidence="10">
    <location>
        <begin position="20"/>
        <end position="464"/>
    </location>
</feature>
<dbReference type="NCBIfam" id="TIGR01352">
    <property type="entry name" value="tonB_Cterm"/>
    <property type="match status" value="1"/>
</dbReference>
<evidence type="ECO:0000256" key="8">
    <source>
        <dbReference type="ARBA" id="ARBA00022989"/>
    </source>
</evidence>
<evidence type="ECO:0000313" key="12">
    <source>
        <dbReference type="EMBL" id="MEA5404605.1"/>
    </source>
</evidence>
<keyword evidence="8" id="KW-1133">Transmembrane helix</keyword>
<dbReference type="Gene3D" id="3.30.1150.10">
    <property type="match status" value="2"/>
</dbReference>
<evidence type="ECO:0000256" key="5">
    <source>
        <dbReference type="ARBA" id="ARBA00022519"/>
    </source>
</evidence>
<proteinExistence type="inferred from homology"/>
<accession>A0ABU5S7Z6</accession>
<name>A0ABU5S7Z6_9BACT</name>
<evidence type="ECO:0000256" key="4">
    <source>
        <dbReference type="ARBA" id="ARBA00022475"/>
    </source>
</evidence>
<dbReference type="SUPFAM" id="SSF74653">
    <property type="entry name" value="TolA/TonB C-terminal domain"/>
    <property type="match status" value="1"/>
</dbReference>
<dbReference type="InterPro" id="IPR006260">
    <property type="entry name" value="TonB/TolA_C"/>
</dbReference>
<keyword evidence="5" id="KW-0997">Cell inner membrane</keyword>
<dbReference type="PANTHER" id="PTHR33446">
    <property type="entry name" value="PROTEIN TONB-RELATED"/>
    <property type="match status" value="1"/>
</dbReference>
<reference evidence="12 13" key="1">
    <citation type="submission" date="2023-12" db="EMBL/GenBank/DDBJ databases">
        <title>Novel species of the genus Arcicella isolated from rivers.</title>
        <authorList>
            <person name="Lu H."/>
        </authorList>
    </citation>
    <scope>NUCLEOTIDE SEQUENCE [LARGE SCALE GENOMIC DNA]</scope>
    <source>
        <strain evidence="12 13">DC2W</strain>
    </source>
</reference>
<sequence>MKKALNTIVLTFFFFSAFAQNLTEEIDPIQKFIEATVQIPFQAKLANIQGVVAVRITMGYDNLPEKYEITQNLNEECDQEALRVVRLINPKYLNDRLAAKKDVVLEVPFFNPHLLHFNKGYLVEYFDKDKKSYEGQEPTYMRRYLVDTLSGMINSSIEYFTFQNKELKLLETVNLKMDSWKHEPKTEMLENASDSTKIFFRTARSNNDFPFFAQGFYENGRESSRSFNGESCTYYPSGSVATISKKIKEGKENITKSIEWFANGLMASIIFNTRNETGSIDRYFAVWDSQGKQIVKNGGGNFEYCERKNGEVIFYSGLVKEGLKEEEWKGKSASGEVLFEETYQEGKFMKGISFDNGQKFVYDKQEVPAEFIGGMRSLSKHLQKNLTYPIIAQRANAQGRVYVQCNVDTDGTVSDLTVLKGVGFGCDEEAVRVIQLTSGQWKPGQRRGKIVKTRFTLPISFTMN</sequence>
<keyword evidence="4" id="KW-1003">Cell membrane</keyword>
<keyword evidence="10" id="KW-0732">Signal</keyword>
<comment type="subcellular location">
    <subcellularLocation>
        <location evidence="1">Cell inner membrane</location>
        <topology evidence="1">Single-pass membrane protein</topology>
        <orientation evidence="1">Periplasmic side</orientation>
    </subcellularLocation>
</comment>
<keyword evidence="7" id="KW-0653">Protein transport</keyword>
<gene>
    <name evidence="12" type="ORF">VB776_16855</name>
</gene>
<evidence type="ECO:0000256" key="2">
    <source>
        <dbReference type="ARBA" id="ARBA00006555"/>
    </source>
</evidence>
<evidence type="ECO:0000256" key="7">
    <source>
        <dbReference type="ARBA" id="ARBA00022927"/>
    </source>
</evidence>
<evidence type="ECO:0000256" key="1">
    <source>
        <dbReference type="ARBA" id="ARBA00004383"/>
    </source>
</evidence>
<evidence type="ECO:0000313" key="13">
    <source>
        <dbReference type="Proteomes" id="UP001303899"/>
    </source>
</evidence>
<comment type="similarity">
    <text evidence="2">Belongs to the TonB family.</text>
</comment>
<dbReference type="Pfam" id="PF03544">
    <property type="entry name" value="TonB_C"/>
    <property type="match status" value="1"/>
</dbReference>
<keyword evidence="9" id="KW-0472">Membrane</keyword>
<dbReference type="InterPro" id="IPR051045">
    <property type="entry name" value="TonB-dependent_transducer"/>
</dbReference>
<keyword evidence="13" id="KW-1185">Reference proteome</keyword>
<dbReference type="Proteomes" id="UP001303899">
    <property type="component" value="Unassembled WGS sequence"/>
</dbReference>
<dbReference type="InterPro" id="IPR037682">
    <property type="entry name" value="TonB_C"/>
</dbReference>